<organism evidence="2 3">
    <name type="scientific">Limosa lapponica baueri</name>
    <dbReference type="NCBI Taxonomy" id="1758121"/>
    <lineage>
        <taxon>Eukaryota</taxon>
        <taxon>Metazoa</taxon>
        <taxon>Chordata</taxon>
        <taxon>Craniata</taxon>
        <taxon>Vertebrata</taxon>
        <taxon>Euteleostomi</taxon>
        <taxon>Archelosauria</taxon>
        <taxon>Archosauria</taxon>
        <taxon>Dinosauria</taxon>
        <taxon>Saurischia</taxon>
        <taxon>Theropoda</taxon>
        <taxon>Coelurosauria</taxon>
        <taxon>Aves</taxon>
        <taxon>Neognathae</taxon>
        <taxon>Neoaves</taxon>
        <taxon>Charadriiformes</taxon>
        <taxon>Scolopacidae</taxon>
        <taxon>Limosa</taxon>
    </lineage>
</organism>
<dbReference type="EMBL" id="KZ505798">
    <property type="protein sequence ID" value="PKU44859.1"/>
    <property type="molecule type" value="Genomic_DNA"/>
</dbReference>
<evidence type="ECO:0000313" key="2">
    <source>
        <dbReference type="EMBL" id="PKU44859.1"/>
    </source>
</evidence>
<evidence type="ECO:0000256" key="1">
    <source>
        <dbReference type="SAM" id="MobiDB-lite"/>
    </source>
</evidence>
<gene>
    <name evidence="2" type="ORF">llap_4829</name>
</gene>
<protein>
    <submittedName>
        <fullName evidence="2">Uncharacterized protein</fullName>
    </submittedName>
</protein>
<dbReference type="PRINTS" id="PR01345">
    <property type="entry name" value="CERVTRCPTASE"/>
</dbReference>
<keyword evidence="3" id="KW-1185">Reference proteome</keyword>
<dbReference type="Proteomes" id="UP000233556">
    <property type="component" value="Unassembled WGS sequence"/>
</dbReference>
<reference evidence="3" key="1">
    <citation type="submission" date="2017-11" db="EMBL/GenBank/DDBJ databases">
        <authorList>
            <person name="Lima N.C."/>
            <person name="Parody-Merino A.M."/>
            <person name="Battley P.F."/>
            <person name="Fidler A.E."/>
            <person name="Prosdocimi F."/>
        </authorList>
    </citation>
    <scope>NUCLEOTIDE SEQUENCE [LARGE SCALE GENOMIC DNA]</scope>
</reference>
<evidence type="ECO:0000313" key="3">
    <source>
        <dbReference type="Proteomes" id="UP000233556"/>
    </source>
</evidence>
<proteinExistence type="predicted"/>
<name>A0A2I0UFQ0_LIMLA</name>
<dbReference type="PANTHER" id="PTHR33332">
    <property type="entry name" value="REVERSE TRANSCRIPTASE DOMAIN-CONTAINING PROTEIN"/>
    <property type="match status" value="1"/>
</dbReference>
<feature type="region of interest" description="Disordered" evidence="1">
    <location>
        <begin position="224"/>
        <end position="243"/>
    </location>
</feature>
<accession>A0A2I0UFQ0</accession>
<sequence length="268" mass="30284">MIKSGPAMILASSLSASGYILSVGKPHLLVSVFCLLIESIPEEKDLGVLVDKKRNMGQKCVLASQKANHILGCIKRSMASRLRNVILRLYSTLMRPHLEHCVQLWSPQHSKDMALVQLVQWRATKMIRGLEHLSYEDRLRELGLFSLEKRRLQGDLPVPKGGYRRDGDGLFIRFHTHKIWQFAMGTTKWTMYENHSFILVGRKLRTLSTSSLPTLTLHSLPISSTASSSTTLPGPPSFPEDERQQEIPELQHLDSNLLVPELQLGRCL</sequence>
<reference evidence="3" key="2">
    <citation type="submission" date="2017-12" db="EMBL/GenBank/DDBJ databases">
        <title>Genome sequence of the Bar-tailed Godwit (Limosa lapponica baueri).</title>
        <authorList>
            <person name="Lima N.C.B."/>
            <person name="Parody-Merino A.M."/>
            <person name="Battley P.F."/>
            <person name="Fidler A.E."/>
            <person name="Prosdocimi F."/>
        </authorList>
    </citation>
    <scope>NUCLEOTIDE SEQUENCE [LARGE SCALE GENOMIC DNA]</scope>
</reference>
<dbReference type="AlphaFoldDB" id="A0A2I0UFQ0"/>